<evidence type="ECO:0000313" key="3">
    <source>
        <dbReference type="Proteomes" id="UP001499967"/>
    </source>
</evidence>
<protein>
    <submittedName>
        <fullName evidence="2">PHP domain-containing protein</fullName>
    </submittedName>
</protein>
<dbReference type="Gene3D" id="3.20.20.140">
    <property type="entry name" value="Metal-dependent hydrolases"/>
    <property type="match status" value="1"/>
</dbReference>
<evidence type="ECO:0000259" key="1">
    <source>
        <dbReference type="Pfam" id="PF02811"/>
    </source>
</evidence>
<reference evidence="2 3" key="1">
    <citation type="journal article" date="2019" name="Int. J. Syst. Evol. Microbiol.">
        <title>The Global Catalogue of Microorganisms (GCM) 10K type strain sequencing project: providing services to taxonomists for standard genome sequencing and annotation.</title>
        <authorList>
            <consortium name="The Broad Institute Genomics Platform"/>
            <consortium name="The Broad Institute Genome Sequencing Center for Infectious Disease"/>
            <person name="Wu L."/>
            <person name="Ma J."/>
        </authorList>
    </citation>
    <scope>NUCLEOTIDE SEQUENCE [LARGE SCALE GENOMIC DNA]</scope>
    <source>
        <strain evidence="2 3">JCM 11117</strain>
    </source>
</reference>
<proteinExistence type="predicted"/>
<evidence type="ECO:0000313" key="2">
    <source>
        <dbReference type="EMBL" id="GAA0902192.1"/>
    </source>
</evidence>
<sequence length="265" mass="29003">MDATCARAEQLRLPSVAFTEHADLTPWVVRPGDTMSEVLERWLGPDGRVAPRPLDVEGYLDCLERCRARYPGLQVLSGVELSEPHWHPEETAALLARGRFHRVLGSVHSVGGRAEPRLVDHAMRDTAAADVVRAYLAEAAAMAASDAPFAVLAHIDYPVRHWPRRARPFRPADFAEEFREVLRVLAAGGRALEINTKVPLAPELVRWWADAGGDAVSFGSDAHRPRDLANGFADAARVARDCGFRPGGDPVQLWSRSPGSGTPRS</sequence>
<comment type="caution">
    <text evidence="2">The sequence shown here is derived from an EMBL/GenBank/DDBJ whole genome shotgun (WGS) entry which is preliminary data.</text>
</comment>
<organism evidence="2 3">
    <name type="scientific">Pseudonocardia zijingensis</name>
    <dbReference type="NCBI Taxonomy" id="153376"/>
    <lineage>
        <taxon>Bacteria</taxon>
        <taxon>Bacillati</taxon>
        <taxon>Actinomycetota</taxon>
        <taxon>Actinomycetes</taxon>
        <taxon>Pseudonocardiales</taxon>
        <taxon>Pseudonocardiaceae</taxon>
        <taxon>Pseudonocardia</taxon>
    </lineage>
</organism>
<dbReference type="InterPro" id="IPR016195">
    <property type="entry name" value="Pol/histidinol_Pase-like"/>
</dbReference>
<name>A0ABN1NCM9_9PSEU</name>
<dbReference type="SUPFAM" id="SSF89550">
    <property type="entry name" value="PHP domain-like"/>
    <property type="match status" value="1"/>
</dbReference>
<gene>
    <name evidence="2" type="ORF">GCM10009559_69320</name>
</gene>
<dbReference type="Proteomes" id="UP001499967">
    <property type="component" value="Unassembled WGS sequence"/>
</dbReference>
<dbReference type="InterPro" id="IPR004013">
    <property type="entry name" value="PHP_dom"/>
</dbReference>
<feature type="domain" description="PHP" evidence="1">
    <location>
        <begin position="1"/>
        <end position="196"/>
    </location>
</feature>
<dbReference type="EMBL" id="BAAAHP010000240">
    <property type="protein sequence ID" value="GAA0902192.1"/>
    <property type="molecule type" value="Genomic_DNA"/>
</dbReference>
<accession>A0ABN1NCM9</accession>
<keyword evidence="3" id="KW-1185">Reference proteome</keyword>
<dbReference type="Pfam" id="PF02811">
    <property type="entry name" value="PHP"/>
    <property type="match status" value="1"/>
</dbReference>